<proteinExistence type="predicted"/>
<gene>
    <name evidence="1" type="ORF">TICRE_22580</name>
</gene>
<dbReference type="EMBL" id="LTDM01000059">
    <property type="protein sequence ID" value="OLS01881.1"/>
    <property type="molecule type" value="Genomic_DNA"/>
</dbReference>
<reference evidence="1 2" key="1">
    <citation type="submission" date="2016-02" db="EMBL/GenBank/DDBJ databases">
        <title>Genome sequence of Tissierella creatinophila DSM 6911.</title>
        <authorList>
            <person name="Poehlein A."/>
            <person name="Daniel R."/>
        </authorList>
    </citation>
    <scope>NUCLEOTIDE SEQUENCE [LARGE SCALE GENOMIC DNA]</scope>
    <source>
        <strain evidence="1 2">DSM 6911</strain>
    </source>
</reference>
<protein>
    <recommendedName>
        <fullName evidence="3">Helicase</fullName>
    </recommendedName>
</protein>
<dbReference type="AlphaFoldDB" id="A0A1U7M3L0"/>
<organism evidence="1 2">
    <name type="scientific">Tissierella creatinophila DSM 6911</name>
    <dbReference type="NCBI Taxonomy" id="1123403"/>
    <lineage>
        <taxon>Bacteria</taxon>
        <taxon>Bacillati</taxon>
        <taxon>Bacillota</taxon>
        <taxon>Tissierellia</taxon>
        <taxon>Tissierellales</taxon>
        <taxon>Tissierellaceae</taxon>
        <taxon>Tissierella</taxon>
    </lineage>
</organism>
<name>A0A1U7M3L0_TISCR</name>
<accession>A0A1U7M3L0</accession>
<comment type="caution">
    <text evidence="1">The sequence shown here is derived from an EMBL/GenBank/DDBJ whole genome shotgun (WGS) entry which is preliminary data.</text>
</comment>
<evidence type="ECO:0000313" key="1">
    <source>
        <dbReference type="EMBL" id="OLS01881.1"/>
    </source>
</evidence>
<evidence type="ECO:0008006" key="3">
    <source>
        <dbReference type="Google" id="ProtNLM"/>
    </source>
</evidence>
<dbReference type="Proteomes" id="UP000186112">
    <property type="component" value="Unassembled WGS sequence"/>
</dbReference>
<evidence type="ECO:0000313" key="2">
    <source>
        <dbReference type="Proteomes" id="UP000186112"/>
    </source>
</evidence>
<sequence>MSRVRGKLSCTVLRGEGSRDIADPLDQTIENKQKFISQIMTSKTPARVAEDVDENTLSYAEIKALATGNPLIKEKMDLDIEVTKLKMLEGNYKSNLYSLEDKIIKTYPREIEKYERLIEGAKEDINRIVPQGTGENKFTSIKIGNELIKDRKEAGDRILEAVKGIKLRDKKVIGEYRGFPIEVTYSIIANEHNFNLKGSNNHYGDLGQNRDGNITKMDNVIDKIPDSLKSFEERLIATKEQFEIAKEEVKKPFDKAEELKNKVSRLAEINKLLDMGEVEELENLSPLIEDVKRAIVDYLNKEFGEDHAYEDFNTLFPDEGHIGLAYTTTEDGNHEIQYEISLKDYSWTQYVDNKEISHRSYLEDEDGGTVNKEQALEAFLLDLKYGEFNDYVRVDENDLREKLGLEIDDDGNYYDPLEKDLDNDGIPDRYDNDFRSSNYFESTYDVDGLKKDDKESTLVKLKKYKAKVREEFSLSQEDIDKEKDKGAR</sequence>
<keyword evidence="2" id="KW-1185">Reference proteome</keyword>